<dbReference type="EMBL" id="MU005765">
    <property type="protein sequence ID" value="KAF2714094.1"/>
    <property type="molecule type" value="Genomic_DNA"/>
</dbReference>
<sequence length="150" mass="17197">MLTIMLHAHHHAPYSRVPPWRELENAKHSVVHNVSVQTIPLAGCSLMRNISILESHHAVNTYAFPSLIVFISIKVASAQLKRSKTEHLIYAIQRYYTTGYDVISSSSKTVRVYFVDERSTSGNKQRLSYDDRLKYRRIGQNLVVVSDTRL</sequence>
<accession>A0A6G1KMM5</accession>
<evidence type="ECO:0000313" key="2">
    <source>
        <dbReference type="Proteomes" id="UP000799428"/>
    </source>
</evidence>
<dbReference type="AlphaFoldDB" id="A0A6G1KMM5"/>
<gene>
    <name evidence="1" type="ORF">K504DRAFT_498874</name>
</gene>
<name>A0A6G1KMM5_9PLEO</name>
<organism evidence="1 2">
    <name type="scientific">Pleomassaria siparia CBS 279.74</name>
    <dbReference type="NCBI Taxonomy" id="1314801"/>
    <lineage>
        <taxon>Eukaryota</taxon>
        <taxon>Fungi</taxon>
        <taxon>Dikarya</taxon>
        <taxon>Ascomycota</taxon>
        <taxon>Pezizomycotina</taxon>
        <taxon>Dothideomycetes</taxon>
        <taxon>Pleosporomycetidae</taxon>
        <taxon>Pleosporales</taxon>
        <taxon>Pleomassariaceae</taxon>
        <taxon>Pleomassaria</taxon>
    </lineage>
</organism>
<keyword evidence="2" id="KW-1185">Reference proteome</keyword>
<reference evidence="1" key="1">
    <citation type="journal article" date="2020" name="Stud. Mycol.">
        <title>101 Dothideomycetes genomes: a test case for predicting lifestyles and emergence of pathogens.</title>
        <authorList>
            <person name="Haridas S."/>
            <person name="Albert R."/>
            <person name="Binder M."/>
            <person name="Bloem J."/>
            <person name="Labutti K."/>
            <person name="Salamov A."/>
            <person name="Andreopoulos B."/>
            <person name="Baker S."/>
            <person name="Barry K."/>
            <person name="Bills G."/>
            <person name="Bluhm B."/>
            <person name="Cannon C."/>
            <person name="Castanera R."/>
            <person name="Culley D."/>
            <person name="Daum C."/>
            <person name="Ezra D."/>
            <person name="Gonzalez J."/>
            <person name="Henrissat B."/>
            <person name="Kuo A."/>
            <person name="Liang C."/>
            <person name="Lipzen A."/>
            <person name="Lutzoni F."/>
            <person name="Magnuson J."/>
            <person name="Mondo S."/>
            <person name="Nolan M."/>
            <person name="Ohm R."/>
            <person name="Pangilinan J."/>
            <person name="Park H.-J."/>
            <person name="Ramirez L."/>
            <person name="Alfaro M."/>
            <person name="Sun H."/>
            <person name="Tritt A."/>
            <person name="Yoshinaga Y."/>
            <person name="Zwiers L.-H."/>
            <person name="Turgeon B."/>
            <person name="Goodwin S."/>
            <person name="Spatafora J."/>
            <person name="Crous P."/>
            <person name="Grigoriev I."/>
        </authorList>
    </citation>
    <scope>NUCLEOTIDE SEQUENCE</scope>
    <source>
        <strain evidence="1">CBS 279.74</strain>
    </source>
</reference>
<dbReference type="Proteomes" id="UP000799428">
    <property type="component" value="Unassembled WGS sequence"/>
</dbReference>
<evidence type="ECO:0000313" key="1">
    <source>
        <dbReference type="EMBL" id="KAF2714094.1"/>
    </source>
</evidence>
<protein>
    <submittedName>
        <fullName evidence="1">Uncharacterized protein</fullName>
    </submittedName>
</protein>
<proteinExistence type="predicted"/>